<keyword evidence="3" id="KW-1185">Reference proteome</keyword>
<protein>
    <recommendedName>
        <fullName evidence="4">Mechanosensitive ion channel protein MscS</fullName>
    </recommendedName>
</protein>
<accession>A0A401G3N2</accession>
<feature type="transmembrane region" description="Helical" evidence="1">
    <location>
        <begin position="230"/>
        <end position="254"/>
    </location>
</feature>
<comment type="caution">
    <text evidence="2">The sequence shown here is derived from an EMBL/GenBank/DDBJ whole genome shotgun (WGS) entry which is preliminary data.</text>
</comment>
<keyword evidence="1" id="KW-0812">Transmembrane</keyword>
<feature type="transmembrane region" description="Helical" evidence="1">
    <location>
        <begin position="301"/>
        <end position="323"/>
    </location>
</feature>
<dbReference type="Proteomes" id="UP000288096">
    <property type="component" value="Unassembled WGS sequence"/>
</dbReference>
<proteinExistence type="predicted"/>
<gene>
    <name evidence="2" type="ORF">DENIS_4723</name>
</gene>
<reference evidence="3" key="1">
    <citation type="submission" date="2017-11" db="EMBL/GenBank/DDBJ databases">
        <authorList>
            <person name="Watanabe M."/>
            <person name="Kojima H."/>
        </authorList>
    </citation>
    <scope>NUCLEOTIDE SEQUENCE [LARGE SCALE GENOMIC DNA]</scope>
    <source>
        <strain evidence="3">Tokyo 01</strain>
    </source>
</reference>
<sequence>MKVAFTSPLRLPIPVGVLFLCCLLCAPVPSLRAAPAQALKQAGTSDTPGDPLKPDQLEEDEINRLLNALIDAKIKLALKKERTDPTSEAAPAGEGRWLRRAFFRAEDAVSDLFRGGKFLMSGIRAAPHELPLAFQKLTDGGGMACFVRILLKLTAIILTGMMAEKLLRRHMSDLRRKIISVPPSAASKRLLRIVLRLALDVLCAGCYVLVTFALFSIFYDKDNFPLRYYFAAACLIISYHLRLIRLMADVLLLPDTPALRLLSLDDAGARHIRRWVMWTARIALFLGITAILLKLTGISEALYMVIYNTAGLSMVIMVIMMIWQSRRRVAQWIRDNYLVWEDQISPLEEKLASLWHVPAIAYVLIIDTFWQIGLLTSGDDYLADRLILSFLCIPIYLLAQQGGRGCFGWPLTGCMSSRSASDCQIRMTGTMRGTGLRAGMTGCPKKPRRRWFQKMRRMSRKNGWPWSDTFP</sequence>
<dbReference type="EMBL" id="BEXT01000001">
    <property type="protein sequence ID" value="GBC63725.1"/>
    <property type="molecule type" value="Genomic_DNA"/>
</dbReference>
<evidence type="ECO:0000256" key="1">
    <source>
        <dbReference type="SAM" id="Phobius"/>
    </source>
</evidence>
<dbReference type="AlphaFoldDB" id="A0A401G3N2"/>
<evidence type="ECO:0000313" key="3">
    <source>
        <dbReference type="Proteomes" id="UP000288096"/>
    </source>
</evidence>
<evidence type="ECO:0000313" key="2">
    <source>
        <dbReference type="EMBL" id="GBC63725.1"/>
    </source>
</evidence>
<keyword evidence="1" id="KW-1133">Transmembrane helix</keyword>
<feature type="transmembrane region" description="Helical" evidence="1">
    <location>
        <begin position="197"/>
        <end position="218"/>
    </location>
</feature>
<keyword evidence="1" id="KW-0472">Membrane</keyword>
<organism evidence="2 3">
    <name type="scientific">Desulfonema ishimotonii</name>
    <dbReference type="NCBI Taxonomy" id="45657"/>
    <lineage>
        <taxon>Bacteria</taxon>
        <taxon>Pseudomonadati</taxon>
        <taxon>Thermodesulfobacteriota</taxon>
        <taxon>Desulfobacteria</taxon>
        <taxon>Desulfobacterales</taxon>
        <taxon>Desulfococcaceae</taxon>
        <taxon>Desulfonema</taxon>
    </lineage>
</organism>
<feature type="transmembrane region" description="Helical" evidence="1">
    <location>
        <begin position="275"/>
        <end position="295"/>
    </location>
</feature>
<reference evidence="3" key="2">
    <citation type="submission" date="2019-01" db="EMBL/GenBank/DDBJ databases">
        <title>Genome sequence of Desulfonema ishimotonii strain Tokyo 01.</title>
        <authorList>
            <person name="Fukui M."/>
        </authorList>
    </citation>
    <scope>NUCLEOTIDE SEQUENCE [LARGE SCALE GENOMIC DNA]</scope>
    <source>
        <strain evidence="3">Tokyo 01</strain>
    </source>
</reference>
<name>A0A401G3N2_9BACT</name>
<evidence type="ECO:0008006" key="4">
    <source>
        <dbReference type="Google" id="ProtNLM"/>
    </source>
</evidence>
<feature type="transmembrane region" description="Helical" evidence="1">
    <location>
        <begin position="146"/>
        <end position="167"/>
    </location>
</feature>